<dbReference type="PANTHER" id="PTHR33375:SF1">
    <property type="entry name" value="CHROMOSOME-PARTITIONING PROTEIN PARB-RELATED"/>
    <property type="match status" value="1"/>
</dbReference>
<dbReference type="Proteomes" id="UP001139477">
    <property type="component" value="Unassembled WGS sequence"/>
</dbReference>
<accession>A0A9X2FTB3</accession>
<dbReference type="PANTHER" id="PTHR33375">
    <property type="entry name" value="CHROMOSOME-PARTITIONING PROTEIN PARB-RELATED"/>
    <property type="match status" value="1"/>
</dbReference>
<dbReference type="RefSeq" id="WP_253328962.1">
    <property type="nucleotide sequence ID" value="NZ_JAMYXC010000018.1"/>
</dbReference>
<dbReference type="InterPro" id="IPR036086">
    <property type="entry name" value="ParB/Sulfiredoxin_sf"/>
</dbReference>
<reference evidence="2" key="1">
    <citation type="submission" date="2022-06" db="EMBL/GenBank/DDBJ databases">
        <title>Limimaricola sediminis sp. nov., isolated from an intertidal sediment.</title>
        <authorList>
            <person name="Shao X."/>
        </authorList>
    </citation>
    <scope>NUCLEOTIDE SEQUENCE</scope>
    <source>
        <strain evidence="2">ASW11-118</strain>
    </source>
</reference>
<dbReference type="Gene3D" id="1.10.10.2830">
    <property type="match status" value="1"/>
</dbReference>
<comment type="caution">
    <text evidence="2">The sequence shown here is derived from an EMBL/GenBank/DDBJ whole genome shotgun (WGS) entry which is preliminary data.</text>
</comment>
<dbReference type="SUPFAM" id="SSF109709">
    <property type="entry name" value="KorB DNA-binding domain-like"/>
    <property type="match status" value="1"/>
</dbReference>
<name>A0A9X2FTB3_9RHOB</name>
<dbReference type="GO" id="GO:0005694">
    <property type="term" value="C:chromosome"/>
    <property type="evidence" value="ECO:0007669"/>
    <property type="project" value="TreeGrafter"/>
</dbReference>
<sequence length="354" mass="39035">MPMKRRDQVAAQRQQVEVAVGDRPTGGQLVGGGGGHYNAAEVEATNTFRKRMSTIASQVMAGEVSIKIDPTQIQDEIQSDRLGDWKQGAEFEALKANIARRGQTQPIRVRPCDPGWKPKDSDPLNIESEARFFLQSGRRRLAACIELGIPVLAVIGQKTESVFDAAEQGDHVLADLEERFAENTIRKDLRPLERYLSIGRIAQHLKAEDNKLTQTQIAETIGVGQWEVSLSLKFWKHEGEVRDIFPEGATTPVLKRFAKRLGDGSDREALKAEIMEAMGQEEPDTSEASSSSAMRTKVPTTRPAPLTLSNGASFVAKRGKKNVSVTLKAVPVAPELQDEFEARLKELVESYCST</sequence>
<feature type="region of interest" description="Disordered" evidence="1">
    <location>
        <begin position="277"/>
        <end position="309"/>
    </location>
</feature>
<evidence type="ECO:0000256" key="1">
    <source>
        <dbReference type="SAM" id="MobiDB-lite"/>
    </source>
</evidence>
<keyword evidence="3" id="KW-1185">Reference proteome</keyword>
<dbReference type="CDD" id="cd16405">
    <property type="entry name" value="RepB_like_N"/>
    <property type="match status" value="1"/>
</dbReference>
<dbReference type="GO" id="GO:0007059">
    <property type="term" value="P:chromosome segregation"/>
    <property type="evidence" value="ECO:0007669"/>
    <property type="project" value="TreeGrafter"/>
</dbReference>
<dbReference type="SUPFAM" id="SSF110849">
    <property type="entry name" value="ParB/Sulfiredoxin"/>
    <property type="match status" value="1"/>
</dbReference>
<organism evidence="2 3">
    <name type="scientific">Limimaricola litoreus</name>
    <dbReference type="NCBI Taxonomy" id="2955316"/>
    <lineage>
        <taxon>Bacteria</taxon>
        <taxon>Pseudomonadati</taxon>
        <taxon>Pseudomonadota</taxon>
        <taxon>Alphaproteobacteria</taxon>
        <taxon>Rhodobacterales</taxon>
        <taxon>Paracoccaceae</taxon>
        <taxon>Limimaricola</taxon>
    </lineage>
</organism>
<dbReference type="Gene3D" id="3.90.1530.30">
    <property type="match status" value="1"/>
</dbReference>
<evidence type="ECO:0000313" key="3">
    <source>
        <dbReference type="Proteomes" id="UP001139477"/>
    </source>
</evidence>
<protein>
    <submittedName>
        <fullName evidence="2">ParB N-terminal domain-containing protein</fullName>
    </submittedName>
</protein>
<dbReference type="AlphaFoldDB" id="A0A9X2FTB3"/>
<dbReference type="InterPro" id="IPR037972">
    <property type="entry name" value="RepB_N"/>
</dbReference>
<dbReference type="EMBL" id="JAMYXC010000018">
    <property type="protein sequence ID" value="MCP1167123.1"/>
    <property type="molecule type" value="Genomic_DNA"/>
</dbReference>
<gene>
    <name evidence="2" type="ORF">NHG85_01035</name>
</gene>
<proteinExistence type="predicted"/>
<evidence type="ECO:0000313" key="2">
    <source>
        <dbReference type="EMBL" id="MCP1167123.1"/>
    </source>
</evidence>
<dbReference type="InterPro" id="IPR050336">
    <property type="entry name" value="Chromosome_partition/occlusion"/>
</dbReference>